<keyword evidence="2" id="KW-1185">Reference proteome</keyword>
<reference evidence="1 2" key="1">
    <citation type="journal article" date="2018" name="Nat. Ecol. Evol.">
        <title>Pezizomycetes genomes reveal the molecular basis of ectomycorrhizal truffle lifestyle.</title>
        <authorList>
            <person name="Murat C."/>
            <person name="Payen T."/>
            <person name="Noel B."/>
            <person name="Kuo A."/>
            <person name="Morin E."/>
            <person name="Chen J."/>
            <person name="Kohler A."/>
            <person name="Krizsan K."/>
            <person name="Balestrini R."/>
            <person name="Da Silva C."/>
            <person name="Montanini B."/>
            <person name="Hainaut M."/>
            <person name="Levati E."/>
            <person name="Barry K.W."/>
            <person name="Belfiori B."/>
            <person name="Cichocki N."/>
            <person name="Clum A."/>
            <person name="Dockter R.B."/>
            <person name="Fauchery L."/>
            <person name="Guy J."/>
            <person name="Iotti M."/>
            <person name="Le Tacon F."/>
            <person name="Lindquist E.A."/>
            <person name="Lipzen A."/>
            <person name="Malagnac F."/>
            <person name="Mello A."/>
            <person name="Molinier V."/>
            <person name="Miyauchi S."/>
            <person name="Poulain J."/>
            <person name="Riccioni C."/>
            <person name="Rubini A."/>
            <person name="Sitrit Y."/>
            <person name="Splivallo R."/>
            <person name="Traeger S."/>
            <person name="Wang M."/>
            <person name="Zifcakova L."/>
            <person name="Wipf D."/>
            <person name="Zambonelli A."/>
            <person name="Paolocci F."/>
            <person name="Nowrousian M."/>
            <person name="Ottonello S."/>
            <person name="Baldrian P."/>
            <person name="Spatafora J.W."/>
            <person name="Henrissat B."/>
            <person name="Nagy L.G."/>
            <person name="Aury J.M."/>
            <person name="Wincker P."/>
            <person name="Grigoriev I.V."/>
            <person name="Bonfante P."/>
            <person name="Martin F.M."/>
        </authorList>
    </citation>
    <scope>NUCLEOTIDE SEQUENCE [LARGE SCALE GENOMIC DNA]</scope>
    <source>
        <strain evidence="1 2">120613-1</strain>
    </source>
</reference>
<evidence type="ECO:0000313" key="1">
    <source>
        <dbReference type="EMBL" id="RPB00453.1"/>
    </source>
</evidence>
<organism evidence="1 2">
    <name type="scientific">Choiromyces venosus 120613-1</name>
    <dbReference type="NCBI Taxonomy" id="1336337"/>
    <lineage>
        <taxon>Eukaryota</taxon>
        <taxon>Fungi</taxon>
        <taxon>Dikarya</taxon>
        <taxon>Ascomycota</taxon>
        <taxon>Pezizomycotina</taxon>
        <taxon>Pezizomycetes</taxon>
        <taxon>Pezizales</taxon>
        <taxon>Tuberaceae</taxon>
        <taxon>Choiromyces</taxon>
    </lineage>
</organism>
<gene>
    <name evidence="1" type="ORF">L873DRAFT_1805317</name>
</gene>
<protein>
    <submittedName>
        <fullName evidence="1">Uncharacterized protein</fullName>
    </submittedName>
</protein>
<dbReference type="AlphaFoldDB" id="A0A3N4JQA4"/>
<dbReference type="EMBL" id="ML120380">
    <property type="protein sequence ID" value="RPB00453.1"/>
    <property type="molecule type" value="Genomic_DNA"/>
</dbReference>
<name>A0A3N4JQA4_9PEZI</name>
<dbReference type="Proteomes" id="UP000276215">
    <property type="component" value="Unassembled WGS sequence"/>
</dbReference>
<sequence length="110" mass="12439">MMSVCTSRSIGYRSAQKVPDQFLTIWTTPPSFNLTLSIPVPKLRKDRELSKGKKWVPNYPPASMLTTLQKHSLAETFLHPYEIPAPPVIHPNGRACLHITNDKEELTART</sequence>
<proteinExistence type="predicted"/>
<accession>A0A3N4JQA4</accession>
<evidence type="ECO:0000313" key="2">
    <source>
        <dbReference type="Proteomes" id="UP000276215"/>
    </source>
</evidence>